<proteinExistence type="evidence at transcript level"/>
<reference evidence="2" key="1">
    <citation type="submission" date="2012-11" db="EMBL/GenBank/DDBJ databases">
        <title>The Vampirome: Transcriptome and Proteome Analysis of the Submandibular and Accessory Glands of the Vampire Bat and Vector of Human Rabies, Desmodus rotundus.</title>
        <authorList>
            <person name="Francischetti I.M.B."/>
            <person name="Assumpcao T.C.F."/>
            <person name="Ma D."/>
            <person name="Vicente E.C."/>
            <person name="Ribeiro J.M.C."/>
        </authorList>
    </citation>
    <scope>NUCLEOTIDE SEQUENCE</scope>
    <source>
        <tissue evidence="2">Salivary gland</tissue>
    </source>
</reference>
<name>K9IFX3_DESRO</name>
<keyword evidence="1" id="KW-0812">Transmembrane</keyword>
<dbReference type="EMBL" id="GABZ01008525">
    <property type="protein sequence ID" value="JAA45000.1"/>
    <property type="molecule type" value="mRNA"/>
</dbReference>
<feature type="transmembrane region" description="Helical" evidence="1">
    <location>
        <begin position="7"/>
        <end position="30"/>
    </location>
</feature>
<protein>
    <submittedName>
        <fullName evidence="2">Uncharacterized protein</fullName>
    </submittedName>
</protein>
<feature type="transmembrane region" description="Helical" evidence="1">
    <location>
        <begin position="36"/>
        <end position="54"/>
    </location>
</feature>
<organism evidence="2">
    <name type="scientific">Desmodus rotundus</name>
    <name type="common">Vampire bat</name>
    <dbReference type="NCBI Taxonomy" id="9430"/>
    <lineage>
        <taxon>Eukaryota</taxon>
        <taxon>Metazoa</taxon>
        <taxon>Chordata</taxon>
        <taxon>Craniata</taxon>
        <taxon>Vertebrata</taxon>
        <taxon>Euteleostomi</taxon>
        <taxon>Mammalia</taxon>
        <taxon>Eutheria</taxon>
        <taxon>Laurasiatheria</taxon>
        <taxon>Chiroptera</taxon>
        <taxon>Yangochiroptera</taxon>
        <taxon>Phyllostomidae</taxon>
        <taxon>Desmodontinae</taxon>
        <taxon>Desmodus</taxon>
    </lineage>
</organism>
<dbReference type="AlphaFoldDB" id="K9IFX3"/>
<accession>K9IFX3</accession>
<evidence type="ECO:0000256" key="1">
    <source>
        <dbReference type="SAM" id="Phobius"/>
    </source>
</evidence>
<evidence type="ECO:0000313" key="2">
    <source>
        <dbReference type="EMBL" id="JAA45000.1"/>
    </source>
</evidence>
<sequence>MLIQTLCPFLAGLFVFLLLSCNSLYVFWILSFYQLNYLQIFFSHSMVVFHFLIVSSGAQRFLILMTSNLSIFPSVACTSGFTPKKTIAKSKVMKITVVQEYTTKQNSEYPCHKRLLNAIVA</sequence>
<keyword evidence="1" id="KW-0472">Membrane</keyword>
<keyword evidence="1" id="KW-1133">Transmembrane helix</keyword>